<feature type="domain" description="Metallo-beta-lactamase" evidence="5">
    <location>
        <begin position="32"/>
        <end position="257"/>
    </location>
</feature>
<dbReference type="GO" id="GO:0046872">
    <property type="term" value="F:metal ion binding"/>
    <property type="evidence" value="ECO:0007669"/>
    <property type="project" value="UniProtKB-KW"/>
</dbReference>
<evidence type="ECO:0000256" key="2">
    <source>
        <dbReference type="ARBA" id="ARBA00022723"/>
    </source>
</evidence>
<comment type="similarity">
    <text evidence="1">Belongs to the metallo-beta-lactamase superfamily.</text>
</comment>
<organism evidence="6 7">
    <name type="scientific">Amycolatopsis rubida</name>
    <dbReference type="NCBI Taxonomy" id="112413"/>
    <lineage>
        <taxon>Bacteria</taxon>
        <taxon>Bacillati</taxon>
        <taxon>Actinomycetota</taxon>
        <taxon>Actinomycetes</taxon>
        <taxon>Pseudonocardiales</taxon>
        <taxon>Pseudonocardiaceae</taxon>
        <taxon>Amycolatopsis</taxon>
    </lineage>
</organism>
<keyword evidence="4" id="KW-0862">Zinc</keyword>
<keyword evidence="3" id="KW-0378">Hydrolase</keyword>
<dbReference type="Gene3D" id="3.60.15.10">
    <property type="entry name" value="Ribonuclease Z/Hydroxyacylglutathione hydrolase-like"/>
    <property type="match status" value="1"/>
</dbReference>
<name>A0A1I5W304_9PSEU</name>
<reference evidence="6 7" key="1">
    <citation type="submission" date="2016-10" db="EMBL/GenBank/DDBJ databases">
        <authorList>
            <person name="de Groot N.N."/>
        </authorList>
    </citation>
    <scope>NUCLEOTIDE SEQUENCE [LARGE SCALE GENOMIC DNA]</scope>
    <source>
        <strain evidence="6 7">DSM 44637</strain>
    </source>
</reference>
<dbReference type="Pfam" id="PF00753">
    <property type="entry name" value="Lactamase_B"/>
    <property type="match status" value="1"/>
</dbReference>
<dbReference type="OrthoDB" id="3196337at2"/>
<accession>A0A1I5W304</accession>
<dbReference type="SUPFAM" id="SSF56281">
    <property type="entry name" value="Metallo-hydrolase/oxidoreductase"/>
    <property type="match status" value="1"/>
</dbReference>
<dbReference type="Proteomes" id="UP000199137">
    <property type="component" value="Unassembled WGS sequence"/>
</dbReference>
<gene>
    <name evidence="6" type="ORF">SAMN05421854_10935</name>
</gene>
<evidence type="ECO:0000256" key="3">
    <source>
        <dbReference type="ARBA" id="ARBA00022801"/>
    </source>
</evidence>
<dbReference type="EMBL" id="FOWC01000009">
    <property type="protein sequence ID" value="SFQ13977.1"/>
    <property type="molecule type" value="Genomic_DNA"/>
</dbReference>
<dbReference type="RefSeq" id="WP_093575360.1">
    <property type="nucleotide sequence ID" value="NZ_FOWC01000009.1"/>
</dbReference>
<dbReference type="InterPro" id="IPR036866">
    <property type="entry name" value="RibonucZ/Hydroxyglut_hydro"/>
</dbReference>
<dbReference type="PANTHER" id="PTHR42978">
    <property type="entry name" value="QUORUM-QUENCHING LACTONASE YTNP-RELATED-RELATED"/>
    <property type="match status" value="1"/>
</dbReference>
<dbReference type="SMART" id="SM00849">
    <property type="entry name" value="Lactamase_B"/>
    <property type="match status" value="1"/>
</dbReference>
<dbReference type="AlphaFoldDB" id="A0A1I5W304"/>
<evidence type="ECO:0000259" key="5">
    <source>
        <dbReference type="SMART" id="SM00849"/>
    </source>
</evidence>
<dbReference type="CDD" id="cd07742">
    <property type="entry name" value="metallo-hydrolase-like_MBL-fold"/>
    <property type="match status" value="1"/>
</dbReference>
<evidence type="ECO:0000256" key="1">
    <source>
        <dbReference type="ARBA" id="ARBA00007749"/>
    </source>
</evidence>
<dbReference type="GO" id="GO:0016787">
    <property type="term" value="F:hydrolase activity"/>
    <property type="evidence" value="ECO:0007669"/>
    <property type="project" value="UniProtKB-KW"/>
</dbReference>
<evidence type="ECO:0000313" key="7">
    <source>
        <dbReference type="Proteomes" id="UP000199137"/>
    </source>
</evidence>
<proteinExistence type="inferred from homology"/>
<dbReference type="PANTHER" id="PTHR42978:SF3">
    <property type="entry name" value="BLR3078 PROTEIN"/>
    <property type="match status" value="1"/>
</dbReference>
<dbReference type="InterPro" id="IPR051013">
    <property type="entry name" value="MBL_superfamily_lactonases"/>
</dbReference>
<evidence type="ECO:0000256" key="4">
    <source>
        <dbReference type="ARBA" id="ARBA00022833"/>
    </source>
</evidence>
<keyword evidence="2" id="KW-0479">Metal-binding</keyword>
<dbReference type="STRING" id="112413.SAMN05421854_10935"/>
<protein>
    <submittedName>
        <fullName evidence="6">Metallo-beta-lactamase superfamily protein</fullName>
    </submittedName>
</protein>
<sequence length="271" mass="30067">MRVHHFNCGTMRPIGGKLVDGKPGLLRRATLVCHCMLVETGTGLTLIETGMGSPTVTDAARWLGPRFLRTSNPMTDEKETALSRIRALGFDPADVRDIVLTHLDLDHAGGLVDFPQARVHVYDKELDAYRAGNPRYRDVQFRHGPQWTSYADAGDSWFGLDAVRELDGVEGVALVPLAGHTAGHAGVAVDTGSGWVLNAGDAYFFHREIDAEPYCPPGLAMFERRVQTLPGPRRENQRRLRELRRDHADEVTVFASHDLTDFVRLSERSTV</sequence>
<evidence type="ECO:0000313" key="6">
    <source>
        <dbReference type="EMBL" id="SFQ13977.1"/>
    </source>
</evidence>
<dbReference type="InterPro" id="IPR001279">
    <property type="entry name" value="Metallo-B-lactamas"/>
</dbReference>